<organism evidence="2 3">
    <name type="scientific">Paenibacillus hexagrammi</name>
    <dbReference type="NCBI Taxonomy" id="2908839"/>
    <lineage>
        <taxon>Bacteria</taxon>
        <taxon>Bacillati</taxon>
        <taxon>Bacillota</taxon>
        <taxon>Bacilli</taxon>
        <taxon>Bacillales</taxon>
        <taxon>Paenibacillaceae</taxon>
        <taxon>Paenibacillus</taxon>
    </lineage>
</organism>
<feature type="transmembrane region" description="Helical" evidence="1">
    <location>
        <begin position="6"/>
        <end position="26"/>
    </location>
</feature>
<reference evidence="2 3" key="1">
    <citation type="journal article" date="2024" name="Int. J. Syst. Evol. Microbiol.">
        <title>Paenibacillus hexagrammi sp. nov., a novel bacterium isolated from the gut content of Hexagrammos agrammus.</title>
        <authorList>
            <person name="Jung H.K."/>
            <person name="Kim D.G."/>
            <person name="Zin H."/>
            <person name="Park J."/>
            <person name="Jung H."/>
            <person name="Kim Y.O."/>
            <person name="Kong H.J."/>
            <person name="Kim J.W."/>
            <person name="Kim Y.S."/>
        </authorList>
    </citation>
    <scope>NUCLEOTIDE SEQUENCE [LARGE SCALE GENOMIC DNA]</scope>
    <source>
        <strain evidence="2 3">YPD9-1</strain>
    </source>
</reference>
<keyword evidence="1" id="KW-1133">Transmembrane helix</keyword>
<sequence length="65" mass="6810">MITILLLAIPLVNIVMLFVWAFGGGANPSKANYAKASLIWAAIGIVLYIIFGVIIFGAAMSSVSP</sequence>
<name>A0ABY3SSI8_9BACL</name>
<feature type="transmembrane region" description="Helical" evidence="1">
    <location>
        <begin position="38"/>
        <end position="60"/>
    </location>
</feature>
<keyword evidence="1" id="KW-0812">Transmembrane</keyword>
<keyword evidence="1" id="KW-0472">Membrane</keyword>
<dbReference type="Proteomes" id="UP001649230">
    <property type="component" value="Chromosome"/>
</dbReference>
<evidence type="ECO:0000256" key="1">
    <source>
        <dbReference type="SAM" id="Phobius"/>
    </source>
</evidence>
<evidence type="ECO:0000313" key="3">
    <source>
        <dbReference type="Proteomes" id="UP001649230"/>
    </source>
</evidence>
<keyword evidence="3" id="KW-1185">Reference proteome</keyword>
<gene>
    <name evidence="2" type="ORF">L0M14_02730</name>
</gene>
<evidence type="ECO:0000313" key="2">
    <source>
        <dbReference type="EMBL" id="UJF36234.1"/>
    </source>
</evidence>
<dbReference type="EMBL" id="CP090978">
    <property type="protein sequence ID" value="UJF36234.1"/>
    <property type="molecule type" value="Genomic_DNA"/>
</dbReference>
<accession>A0ABY3SSI8</accession>
<proteinExistence type="predicted"/>
<protein>
    <recommendedName>
        <fullName evidence="4">Cardiolipin synthase N-terminal domain-containing protein</fullName>
    </recommendedName>
</protein>
<evidence type="ECO:0008006" key="4">
    <source>
        <dbReference type="Google" id="ProtNLM"/>
    </source>
</evidence>